<evidence type="ECO:0000313" key="3">
    <source>
        <dbReference type="EMBL" id="MDC5738879.1"/>
    </source>
</evidence>
<evidence type="ECO:0000256" key="1">
    <source>
        <dbReference type="SAM" id="SignalP"/>
    </source>
</evidence>
<dbReference type="RefSeq" id="WP_069669683.1">
    <property type="nucleotide sequence ID" value="NZ_JAPFIM010000018.1"/>
</dbReference>
<evidence type="ECO:0000259" key="2">
    <source>
        <dbReference type="Pfam" id="PF07883"/>
    </source>
</evidence>
<dbReference type="InterPro" id="IPR011051">
    <property type="entry name" value="RmlC_Cupin_sf"/>
</dbReference>
<feature type="chain" id="PRO_5044550586" evidence="1">
    <location>
        <begin position="20"/>
        <end position="141"/>
    </location>
</feature>
<reference evidence="3" key="2">
    <citation type="submission" date="2022-11" db="EMBL/GenBank/DDBJ databases">
        <title>Role of the vibriolysin VemA secreted by the emergent pathogen Vibrio europaeus in the colonization of Manila clam mucus.</title>
        <authorList>
            <person name="Martinez C."/>
            <person name="Rodriguez S."/>
            <person name="Vences A."/>
            <person name="Barja J.L."/>
            <person name="Toranzo A.E."/>
            <person name="Dubert J."/>
        </authorList>
    </citation>
    <scope>NUCLEOTIDE SEQUENCE</scope>
    <source>
        <strain evidence="3">3454</strain>
    </source>
</reference>
<dbReference type="Gene3D" id="2.60.120.10">
    <property type="entry name" value="Jelly Rolls"/>
    <property type="match status" value="1"/>
</dbReference>
<dbReference type="Proteomes" id="UP001150001">
    <property type="component" value="Unassembled WGS sequence"/>
</dbReference>
<proteinExistence type="predicted"/>
<dbReference type="InterPro" id="IPR047142">
    <property type="entry name" value="OryJ/VirC-like"/>
</dbReference>
<feature type="domain" description="Cupin type-2" evidence="2">
    <location>
        <begin position="58"/>
        <end position="126"/>
    </location>
</feature>
<evidence type="ECO:0000313" key="4">
    <source>
        <dbReference type="EMBL" id="OAM98538.1"/>
    </source>
</evidence>
<sequence length="141" mass="15763">MKKFIWLICAFGLALQPVAAHQQFQPQVEVVAKTTKSWDGDNLPAYPEGQPEITILRIIIPPKVQLPLHYHPVINAGVLLKGQLTVITKDKKRLDLKAGDSIVELVNKWHYGRNEGDDPAEIIVFYAGTVDEKITVIGDKK</sequence>
<dbReference type="PANTHER" id="PTHR36156">
    <property type="entry name" value="SLR2101 PROTEIN"/>
    <property type="match status" value="1"/>
</dbReference>
<dbReference type="AlphaFoldDB" id="A0A178JAJ3"/>
<dbReference type="OrthoDB" id="287220at2"/>
<reference evidence="4 5" key="1">
    <citation type="submission" date="2016-03" db="EMBL/GenBank/DDBJ databases">
        <title>Draft genome sequence of the Vibrio tubiashii subs. europaeus.</title>
        <authorList>
            <person name="Spinard E."/>
            <person name="Dubert J."/>
            <person name="Nelson D.R."/>
            <person name="Barja J.L."/>
        </authorList>
    </citation>
    <scope>NUCLEOTIDE SEQUENCE [LARGE SCALE GENOMIC DNA]</scope>
    <source>
        <strain evidence="5">PP-638</strain>
        <strain evidence="4">PP2-638</strain>
    </source>
</reference>
<gene>
    <name evidence="4" type="ORF">AZ468_22425</name>
    <name evidence="3" type="ORF">OPW20_02310</name>
</gene>
<keyword evidence="6" id="KW-1185">Reference proteome</keyword>
<protein>
    <submittedName>
        <fullName evidence="3 4">Cupin</fullName>
    </submittedName>
</protein>
<dbReference type="InterPro" id="IPR014710">
    <property type="entry name" value="RmlC-like_jellyroll"/>
</dbReference>
<dbReference type="EMBL" id="LUAX01000007">
    <property type="protein sequence ID" value="OAM98538.1"/>
    <property type="molecule type" value="Genomic_DNA"/>
</dbReference>
<dbReference type="EMBL" id="JAPFIT010000010">
    <property type="protein sequence ID" value="MDC5738879.1"/>
    <property type="molecule type" value="Genomic_DNA"/>
</dbReference>
<dbReference type="Proteomes" id="UP000094761">
    <property type="component" value="Unassembled WGS sequence"/>
</dbReference>
<dbReference type="GeneID" id="78078491"/>
<dbReference type="CDD" id="cd02236">
    <property type="entry name" value="cupin_CV2614-like"/>
    <property type="match status" value="1"/>
</dbReference>
<feature type="signal peptide" evidence="1">
    <location>
        <begin position="1"/>
        <end position="19"/>
    </location>
</feature>
<evidence type="ECO:0000313" key="5">
    <source>
        <dbReference type="Proteomes" id="UP000094761"/>
    </source>
</evidence>
<evidence type="ECO:0000313" key="6">
    <source>
        <dbReference type="Proteomes" id="UP001150001"/>
    </source>
</evidence>
<dbReference type="InterPro" id="IPR013096">
    <property type="entry name" value="Cupin_2"/>
</dbReference>
<comment type="caution">
    <text evidence="4">The sequence shown here is derived from an EMBL/GenBank/DDBJ whole genome shotgun (WGS) entry which is preliminary data.</text>
</comment>
<name>A0A178JAJ3_9VIBR</name>
<dbReference type="SUPFAM" id="SSF51182">
    <property type="entry name" value="RmlC-like cupins"/>
    <property type="match status" value="1"/>
</dbReference>
<keyword evidence="1" id="KW-0732">Signal</keyword>
<organism evidence="4 5">
    <name type="scientific">Vibrio europaeus</name>
    <dbReference type="NCBI Taxonomy" id="300876"/>
    <lineage>
        <taxon>Bacteria</taxon>
        <taxon>Pseudomonadati</taxon>
        <taxon>Pseudomonadota</taxon>
        <taxon>Gammaproteobacteria</taxon>
        <taxon>Vibrionales</taxon>
        <taxon>Vibrionaceae</taxon>
        <taxon>Vibrio</taxon>
        <taxon>Vibrio oreintalis group</taxon>
    </lineage>
</organism>
<dbReference type="Pfam" id="PF07883">
    <property type="entry name" value="Cupin_2"/>
    <property type="match status" value="1"/>
</dbReference>
<accession>A0A178JAJ3</accession>
<dbReference type="PANTHER" id="PTHR36156:SF2">
    <property type="entry name" value="CUPIN TYPE-2 DOMAIN-CONTAINING PROTEIN"/>
    <property type="match status" value="1"/>
</dbReference>